<dbReference type="RefSeq" id="WP_187280743.1">
    <property type="nucleotide sequence ID" value="NZ_CP108085.1"/>
</dbReference>
<feature type="region of interest" description="Disordered" evidence="1">
    <location>
        <begin position="15"/>
        <end position="48"/>
    </location>
</feature>
<sequence length="48" mass="5585">MTELTYESTLRELTTEHGVLHSEREMLPAAKPDTPPCWSRGNTRKEER</sequence>
<protein>
    <submittedName>
        <fullName evidence="2">Uncharacterized protein</fullName>
    </submittedName>
</protein>
<gene>
    <name evidence="2" type="ORF">OG913_08995</name>
</gene>
<organism evidence="2 3">
    <name type="scientific">Microbispora hainanensis</name>
    <dbReference type="NCBI Taxonomy" id="568844"/>
    <lineage>
        <taxon>Bacteria</taxon>
        <taxon>Bacillati</taxon>
        <taxon>Actinomycetota</taxon>
        <taxon>Actinomycetes</taxon>
        <taxon>Streptosporangiales</taxon>
        <taxon>Streptosporangiaceae</taxon>
        <taxon>Microbispora</taxon>
    </lineage>
</organism>
<evidence type="ECO:0000313" key="2">
    <source>
        <dbReference type="EMBL" id="WUP77124.1"/>
    </source>
</evidence>
<proteinExistence type="predicted"/>
<evidence type="ECO:0000313" key="3">
    <source>
        <dbReference type="Proteomes" id="UP001432011"/>
    </source>
</evidence>
<dbReference type="Proteomes" id="UP001432011">
    <property type="component" value="Chromosome"/>
</dbReference>
<accession>A0ABZ1SX59</accession>
<evidence type="ECO:0000256" key="1">
    <source>
        <dbReference type="SAM" id="MobiDB-lite"/>
    </source>
</evidence>
<feature type="compositionally biased region" description="Basic and acidic residues" evidence="1">
    <location>
        <begin position="15"/>
        <end position="26"/>
    </location>
</feature>
<keyword evidence="3" id="KW-1185">Reference proteome</keyword>
<name>A0ABZ1SX59_9ACTN</name>
<reference evidence="2" key="1">
    <citation type="submission" date="2022-10" db="EMBL/GenBank/DDBJ databases">
        <title>The complete genomes of actinobacterial strains from the NBC collection.</title>
        <authorList>
            <person name="Joergensen T.S."/>
            <person name="Alvarez Arevalo M."/>
            <person name="Sterndorff E.B."/>
            <person name="Faurdal D."/>
            <person name="Vuksanovic O."/>
            <person name="Mourched A.-S."/>
            <person name="Charusanti P."/>
            <person name="Shaw S."/>
            <person name="Blin K."/>
            <person name="Weber T."/>
        </authorList>
    </citation>
    <scope>NUCLEOTIDE SEQUENCE</scope>
    <source>
        <strain evidence="2">NBC_00254</strain>
    </source>
</reference>
<dbReference type="EMBL" id="CP108085">
    <property type="protein sequence ID" value="WUP77124.1"/>
    <property type="molecule type" value="Genomic_DNA"/>
</dbReference>